<dbReference type="PANTHER" id="PTHR40050">
    <property type="entry name" value="INNER SPORE COAT PROTEIN H"/>
    <property type="match status" value="1"/>
</dbReference>
<protein>
    <recommendedName>
        <fullName evidence="5">Coth-domain-containing protein</fullName>
    </recommendedName>
</protein>
<evidence type="ECO:0000313" key="4">
    <source>
        <dbReference type="Proteomes" id="UP000823405"/>
    </source>
</evidence>
<gene>
    <name evidence="3" type="ORF">BGZ97_006251</name>
</gene>
<evidence type="ECO:0000256" key="1">
    <source>
        <dbReference type="SAM" id="MobiDB-lite"/>
    </source>
</evidence>
<evidence type="ECO:0000256" key="2">
    <source>
        <dbReference type="SAM" id="SignalP"/>
    </source>
</evidence>
<organism evidence="3 4">
    <name type="scientific">Linnemannia gamsii</name>
    <dbReference type="NCBI Taxonomy" id="64522"/>
    <lineage>
        <taxon>Eukaryota</taxon>
        <taxon>Fungi</taxon>
        <taxon>Fungi incertae sedis</taxon>
        <taxon>Mucoromycota</taxon>
        <taxon>Mortierellomycotina</taxon>
        <taxon>Mortierellomycetes</taxon>
        <taxon>Mortierellales</taxon>
        <taxon>Mortierellaceae</taxon>
        <taxon>Linnemannia</taxon>
    </lineage>
</organism>
<dbReference type="InterPro" id="IPR014867">
    <property type="entry name" value="Spore_coat_CotH_CotH2/3/7"/>
</dbReference>
<feature type="signal peptide" evidence="2">
    <location>
        <begin position="1"/>
        <end position="20"/>
    </location>
</feature>
<keyword evidence="2" id="KW-0732">Signal</keyword>
<sequence>MVRVFASMAGLLTLTSAALAQITFNVVGYPSAPSGSFGVSVNGVITKLTATEATFPVFSGVVPGTTSSVEYKYVELDAAGAALKTEAFVRQLHNVTATHTYNEFFERPTTKWTLPPVPFTYLATWPSYTKIFDDDEIATIHVTADAAQIATLKANPLADNATAIRVTFRWIDHNDIYTQQNISFTNSGKSSKEFQKQAYKFSFDTDYNQTFFSRPNIKLRSEVTDPTMLREKTYIDLLNSAGIPTQQAQYVRLFINNQPYGLYMMVDDIKKSFIKQTIHGGNPTIIPGSMVQMNAPLTTVQADLIYKGPTNASYDAAAYVDVALGNNPVTDPLQQLIAFMKDLQDYNPATTTDPIGYWNNTRLDLDGFLRNMALEYLAGAYDNYWMSGSNYFMYFNPTLGASGKWQWIPTDFDGTFGDGYPTATQSSYQTWVDLKTQDHPLVSKLILNTPAINALFETTLKELIQTVYKPEALFPRIMAYNQMLLLDYTWDVSINRTGPGVANGYTVADFNNNLVNMTKDMSYSVKGWITDMSNTVSTTLKFTIPAGVANRVEPPPKPTKDSNSGKGKGGNASDGKNGAATVGRTGLVAILVGVSSLVSFLL</sequence>
<name>A0A9P6US54_9FUNG</name>
<keyword evidence="4" id="KW-1185">Reference proteome</keyword>
<evidence type="ECO:0000313" key="3">
    <source>
        <dbReference type="EMBL" id="KAG0316873.1"/>
    </source>
</evidence>
<dbReference type="OrthoDB" id="10267127at2759"/>
<feature type="chain" id="PRO_5040408249" description="Coth-domain-containing protein" evidence="2">
    <location>
        <begin position="21"/>
        <end position="602"/>
    </location>
</feature>
<reference evidence="3" key="1">
    <citation type="journal article" date="2020" name="Fungal Divers.">
        <title>Resolving the Mortierellaceae phylogeny through synthesis of multi-gene phylogenetics and phylogenomics.</title>
        <authorList>
            <person name="Vandepol N."/>
            <person name="Liber J."/>
            <person name="Desiro A."/>
            <person name="Na H."/>
            <person name="Kennedy M."/>
            <person name="Barry K."/>
            <person name="Grigoriev I.V."/>
            <person name="Miller A.N."/>
            <person name="O'Donnell K."/>
            <person name="Stajich J.E."/>
            <person name="Bonito G."/>
        </authorList>
    </citation>
    <scope>NUCLEOTIDE SEQUENCE</scope>
    <source>
        <strain evidence="3">NVP60</strain>
    </source>
</reference>
<feature type="region of interest" description="Disordered" evidence="1">
    <location>
        <begin position="547"/>
        <end position="578"/>
    </location>
</feature>
<evidence type="ECO:0008006" key="5">
    <source>
        <dbReference type="Google" id="ProtNLM"/>
    </source>
</evidence>
<comment type="caution">
    <text evidence="3">The sequence shown here is derived from an EMBL/GenBank/DDBJ whole genome shotgun (WGS) entry which is preliminary data.</text>
</comment>
<dbReference type="PANTHER" id="PTHR40050:SF1">
    <property type="entry name" value="INNER SPORE COAT PROTEIN H"/>
    <property type="match status" value="1"/>
</dbReference>
<accession>A0A9P6US54</accession>
<dbReference type="Proteomes" id="UP000823405">
    <property type="component" value="Unassembled WGS sequence"/>
</dbReference>
<dbReference type="EMBL" id="JAAAIN010000278">
    <property type="protein sequence ID" value="KAG0316873.1"/>
    <property type="molecule type" value="Genomic_DNA"/>
</dbReference>
<dbReference type="AlphaFoldDB" id="A0A9P6US54"/>
<dbReference type="Pfam" id="PF08757">
    <property type="entry name" value="CotH"/>
    <property type="match status" value="1"/>
</dbReference>
<proteinExistence type="predicted"/>